<accession>A0A6G1GA35</accession>
<name>A0A6G1GA35_9PEZI</name>
<sequence length="351" mass="37146">MNSITFSRLGIGSYYDQVDEEDLPAAENIADTAIVTTDVTVTDGPAPDPGVADAGPPVQQTVAISAAPAPPGFWDSESDAATVATDKVMDMRSSYAPDSAAAQRTVSASAASIVQRTEDADAALTAQPTKAADPTTTVQRSGTTDPANTAITSTTPENQTGAIDPAATSITSEKQTETIDSVPTPITRNKPIVKIAPPIKPGRVTSTAESFWVIPPDLVNALNATPAPQQLPPPLKLPLPMITPPPSPPPQTAQPTKPSPPSTEDLESQASSLKSFKGLFNTFFFDPAYREKRWGMLFVAFVLVALTITIAVLEPRWQKWGRIFPTEEQLNPPQVTTGLNPVWIVPSSSPQ</sequence>
<keyword evidence="2" id="KW-0472">Membrane</keyword>
<evidence type="ECO:0000313" key="4">
    <source>
        <dbReference type="Proteomes" id="UP000504638"/>
    </source>
</evidence>
<gene>
    <name evidence="3 5" type="ORF">P152DRAFT_471387</name>
</gene>
<feature type="transmembrane region" description="Helical" evidence="2">
    <location>
        <begin position="294"/>
        <end position="313"/>
    </location>
</feature>
<dbReference type="Proteomes" id="UP000504638">
    <property type="component" value="Unplaced"/>
</dbReference>
<feature type="compositionally biased region" description="Polar residues" evidence="1">
    <location>
        <begin position="134"/>
        <end position="161"/>
    </location>
</feature>
<reference evidence="3 5" key="1">
    <citation type="submission" date="2020-01" db="EMBL/GenBank/DDBJ databases">
        <authorList>
            <consortium name="DOE Joint Genome Institute"/>
            <person name="Haridas S."/>
            <person name="Albert R."/>
            <person name="Binder M."/>
            <person name="Bloem J."/>
            <person name="Labutti K."/>
            <person name="Salamov A."/>
            <person name="Andreopoulos B."/>
            <person name="Baker S.E."/>
            <person name="Barry K."/>
            <person name="Bills G."/>
            <person name="Bluhm B.H."/>
            <person name="Cannon C."/>
            <person name="Castanera R."/>
            <person name="Culley D.E."/>
            <person name="Daum C."/>
            <person name="Ezra D."/>
            <person name="Gonzalez J.B."/>
            <person name="Henrissat B."/>
            <person name="Kuo A."/>
            <person name="Liang C."/>
            <person name="Lipzen A."/>
            <person name="Lutzoni F."/>
            <person name="Magnuson J."/>
            <person name="Mondo S."/>
            <person name="Nolan M."/>
            <person name="Ohm R."/>
            <person name="Pangilinan J."/>
            <person name="Park H.-J."/>
            <person name="Ramirez L."/>
            <person name="Alfaro M."/>
            <person name="Sun H."/>
            <person name="Tritt A."/>
            <person name="Yoshinaga Y."/>
            <person name="Zwiers L.-H."/>
            <person name="Turgeon B.G."/>
            <person name="Goodwin S.B."/>
            <person name="Spatafora J.W."/>
            <person name="Crous P.W."/>
            <person name="Grigoriev I.V."/>
        </authorList>
    </citation>
    <scope>NUCLEOTIDE SEQUENCE</scope>
    <source>
        <strain evidence="3 5">CBS 781.70</strain>
    </source>
</reference>
<organism evidence="3">
    <name type="scientific">Eremomyces bilateralis CBS 781.70</name>
    <dbReference type="NCBI Taxonomy" id="1392243"/>
    <lineage>
        <taxon>Eukaryota</taxon>
        <taxon>Fungi</taxon>
        <taxon>Dikarya</taxon>
        <taxon>Ascomycota</taxon>
        <taxon>Pezizomycotina</taxon>
        <taxon>Dothideomycetes</taxon>
        <taxon>Dothideomycetes incertae sedis</taxon>
        <taxon>Eremomycetales</taxon>
        <taxon>Eremomycetaceae</taxon>
        <taxon>Eremomyces</taxon>
    </lineage>
</organism>
<evidence type="ECO:0000256" key="2">
    <source>
        <dbReference type="SAM" id="Phobius"/>
    </source>
</evidence>
<keyword evidence="4" id="KW-1185">Reference proteome</keyword>
<feature type="compositionally biased region" description="Polar residues" evidence="1">
    <location>
        <begin position="168"/>
        <end position="185"/>
    </location>
</feature>
<dbReference type="RefSeq" id="XP_033536340.1">
    <property type="nucleotide sequence ID" value="XM_033681064.1"/>
</dbReference>
<evidence type="ECO:0000313" key="5">
    <source>
        <dbReference type="RefSeq" id="XP_033536340.1"/>
    </source>
</evidence>
<proteinExistence type="predicted"/>
<protein>
    <submittedName>
        <fullName evidence="3 5">Uncharacterized protein</fullName>
    </submittedName>
</protein>
<keyword evidence="2" id="KW-0812">Transmembrane</keyword>
<dbReference type="AlphaFoldDB" id="A0A6G1GA35"/>
<feature type="region of interest" description="Disordered" evidence="1">
    <location>
        <begin position="224"/>
        <end position="270"/>
    </location>
</feature>
<evidence type="ECO:0000313" key="3">
    <source>
        <dbReference type="EMBL" id="KAF1814709.1"/>
    </source>
</evidence>
<keyword evidence="2" id="KW-1133">Transmembrane helix</keyword>
<feature type="compositionally biased region" description="Pro residues" evidence="1">
    <location>
        <begin position="229"/>
        <end position="261"/>
    </location>
</feature>
<reference evidence="5" key="3">
    <citation type="submission" date="2025-04" db="UniProtKB">
        <authorList>
            <consortium name="RefSeq"/>
        </authorList>
    </citation>
    <scope>IDENTIFICATION</scope>
    <source>
        <strain evidence="5">CBS 781.70</strain>
    </source>
</reference>
<dbReference type="EMBL" id="ML975152">
    <property type="protein sequence ID" value="KAF1814709.1"/>
    <property type="molecule type" value="Genomic_DNA"/>
</dbReference>
<evidence type="ECO:0000256" key="1">
    <source>
        <dbReference type="SAM" id="MobiDB-lite"/>
    </source>
</evidence>
<feature type="region of interest" description="Disordered" evidence="1">
    <location>
        <begin position="122"/>
        <end position="185"/>
    </location>
</feature>
<reference evidence="5" key="2">
    <citation type="submission" date="2020-04" db="EMBL/GenBank/DDBJ databases">
        <authorList>
            <consortium name="NCBI Genome Project"/>
        </authorList>
    </citation>
    <scope>NUCLEOTIDE SEQUENCE</scope>
    <source>
        <strain evidence="5">CBS 781.70</strain>
    </source>
</reference>
<dbReference type="GeneID" id="54421634"/>